<dbReference type="GO" id="GO:0006364">
    <property type="term" value="P:rRNA processing"/>
    <property type="evidence" value="ECO:0007669"/>
    <property type="project" value="UniProtKB-UniRule"/>
</dbReference>
<evidence type="ECO:0000256" key="8">
    <source>
        <dbReference type="ARBA" id="ARBA00022833"/>
    </source>
</evidence>
<keyword evidence="9" id="KW-0963">Cytoplasm</keyword>
<keyword evidence="2 9" id="KW-0690">Ribosome biogenesis</keyword>
<evidence type="ECO:0000313" key="10">
    <source>
        <dbReference type="EMBL" id="PSB57309.1"/>
    </source>
</evidence>
<organism evidence="10 11">
    <name type="scientific">Chamaesiphon polymorphus CCALA 037</name>
    <dbReference type="NCBI Taxonomy" id="2107692"/>
    <lineage>
        <taxon>Bacteria</taxon>
        <taxon>Bacillati</taxon>
        <taxon>Cyanobacteriota</taxon>
        <taxon>Cyanophyceae</taxon>
        <taxon>Gomontiellales</taxon>
        <taxon>Chamaesiphonaceae</taxon>
        <taxon>Chamaesiphon</taxon>
    </lineage>
</organism>
<dbReference type="PANTHER" id="PTHR46986:SF1">
    <property type="entry name" value="ENDORIBONUCLEASE YBEY, CHLOROPLASTIC"/>
    <property type="match status" value="1"/>
</dbReference>
<comment type="function">
    <text evidence="9">Single strand-specific metallo-endoribonuclease involved in late-stage 70S ribosome quality control and in maturation of the 3' terminus of the 16S rRNA.</text>
</comment>
<dbReference type="InterPro" id="IPR023091">
    <property type="entry name" value="MetalPrtase_cat_dom_sf_prd"/>
</dbReference>
<dbReference type="PROSITE" id="PS01306">
    <property type="entry name" value="UPF0054"/>
    <property type="match status" value="1"/>
</dbReference>
<protein>
    <recommendedName>
        <fullName evidence="9">Endoribonuclease YbeY</fullName>
        <ecNumber evidence="9">3.1.-.-</ecNumber>
    </recommendedName>
</protein>
<keyword evidence="7 9" id="KW-0378">Hydrolase</keyword>
<keyword evidence="6 9" id="KW-0255">Endonuclease</keyword>
<dbReference type="Proteomes" id="UP000238937">
    <property type="component" value="Unassembled WGS sequence"/>
</dbReference>
<accession>A0A2T1GHX1</accession>
<dbReference type="EMBL" id="PVWO01000082">
    <property type="protein sequence ID" value="PSB57309.1"/>
    <property type="molecule type" value="Genomic_DNA"/>
</dbReference>
<dbReference type="PANTHER" id="PTHR46986">
    <property type="entry name" value="ENDORIBONUCLEASE YBEY, CHLOROPLASTIC"/>
    <property type="match status" value="1"/>
</dbReference>
<dbReference type="SUPFAM" id="SSF55486">
    <property type="entry name" value="Metalloproteases ('zincins'), catalytic domain"/>
    <property type="match status" value="1"/>
</dbReference>
<sequence length="157" mass="17727">MNLELIVQDLYQPSTIDETTWSDWFRDWLQTPGLDLPPADTYELSLRLTNDSEIQSLNSQFRDRDEPTDVLSFAAMEVDFPPLPDETADVSLYLGDIIISVDTAAIQAAEHGYSLEKELAWLAGHGLLHLLGWDHPDEASLLLMLHQQEKFLSCVGL</sequence>
<evidence type="ECO:0000256" key="9">
    <source>
        <dbReference type="HAMAP-Rule" id="MF_00009"/>
    </source>
</evidence>
<evidence type="ECO:0000256" key="7">
    <source>
        <dbReference type="ARBA" id="ARBA00022801"/>
    </source>
</evidence>
<keyword evidence="11" id="KW-1185">Reference proteome</keyword>
<dbReference type="AlphaFoldDB" id="A0A2T1GHX1"/>
<evidence type="ECO:0000256" key="2">
    <source>
        <dbReference type="ARBA" id="ARBA00022517"/>
    </source>
</evidence>
<feature type="binding site" evidence="9">
    <location>
        <position position="129"/>
    </location>
    <ligand>
        <name>Zn(2+)</name>
        <dbReference type="ChEBI" id="CHEBI:29105"/>
        <note>catalytic</note>
    </ligand>
</feature>
<feature type="binding site" evidence="9">
    <location>
        <position position="125"/>
    </location>
    <ligand>
        <name>Zn(2+)</name>
        <dbReference type="ChEBI" id="CHEBI:29105"/>
        <note>catalytic</note>
    </ligand>
</feature>
<dbReference type="HAMAP" id="MF_00009">
    <property type="entry name" value="Endoribonucl_YbeY"/>
    <property type="match status" value="1"/>
</dbReference>
<dbReference type="RefSeq" id="WP_106303039.1">
    <property type="nucleotide sequence ID" value="NZ_PVWO01000082.1"/>
</dbReference>
<gene>
    <name evidence="9" type="primary">ybeY</name>
    <name evidence="10" type="ORF">C7B77_08910</name>
</gene>
<comment type="subcellular location">
    <subcellularLocation>
        <location evidence="9">Cytoplasm</location>
    </subcellularLocation>
</comment>
<reference evidence="10 11" key="1">
    <citation type="submission" date="2018-03" db="EMBL/GenBank/DDBJ databases">
        <title>The ancient ancestry and fast evolution of plastids.</title>
        <authorList>
            <person name="Moore K.R."/>
            <person name="Magnabosco C."/>
            <person name="Momper L."/>
            <person name="Gold D.A."/>
            <person name="Bosak T."/>
            <person name="Fournier G.P."/>
        </authorList>
    </citation>
    <scope>NUCLEOTIDE SEQUENCE [LARGE SCALE GENOMIC DNA]</scope>
    <source>
        <strain evidence="10 11">CCALA 037</strain>
    </source>
</reference>
<evidence type="ECO:0000256" key="3">
    <source>
        <dbReference type="ARBA" id="ARBA00022552"/>
    </source>
</evidence>
<dbReference type="GO" id="GO:0004521">
    <property type="term" value="F:RNA endonuclease activity"/>
    <property type="evidence" value="ECO:0007669"/>
    <property type="project" value="UniProtKB-UniRule"/>
</dbReference>
<proteinExistence type="inferred from homology"/>
<comment type="similarity">
    <text evidence="1 9">Belongs to the endoribonuclease YbeY family.</text>
</comment>
<dbReference type="NCBIfam" id="TIGR00043">
    <property type="entry name" value="rRNA maturation RNase YbeY"/>
    <property type="match status" value="1"/>
</dbReference>
<keyword evidence="4 9" id="KW-0540">Nuclease</keyword>
<evidence type="ECO:0000256" key="5">
    <source>
        <dbReference type="ARBA" id="ARBA00022723"/>
    </source>
</evidence>
<evidence type="ECO:0000256" key="4">
    <source>
        <dbReference type="ARBA" id="ARBA00022722"/>
    </source>
</evidence>
<dbReference type="Pfam" id="PF02130">
    <property type="entry name" value="YbeY"/>
    <property type="match status" value="1"/>
</dbReference>
<evidence type="ECO:0000256" key="6">
    <source>
        <dbReference type="ARBA" id="ARBA00022759"/>
    </source>
</evidence>
<dbReference type="InterPro" id="IPR020549">
    <property type="entry name" value="YbeY_CS"/>
</dbReference>
<dbReference type="InterPro" id="IPR002036">
    <property type="entry name" value="YbeY"/>
</dbReference>
<keyword evidence="8 9" id="KW-0862">Zinc</keyword>
<dbReference type="GO" id="GO:0004222">
    <property type="term" value="F:metalloendopeptidase activity"/>
    <property type="evidence" value="ECO:0007669"/>
    <property type="project" value="InterPro"/>
</dbReference>
<feature type="binding site" evidence="9">
    <location>
        <position position="135"/>
    </location>
    <ligand>
        <name>Zn(2+)</name>
        <dbReference type="ChEBI" id="CHEBI:29105"/>
        <note>catalytic</note>
    </ligand>
</feature>
<keyword evidence="3 9" id="KW-0698">rRNA processing</keyword>
<dbReference type="GO" id="GO:0005737">
    <property type="term" value="C:cytoplasm"/>
    <property type="evidence" value="ECO:0007669"/>
    <property type="project" value="UniProtKB-SubCell"/>
</dbReference>
<evidence type="ECO:0000256" key="1">
    <source>
        <dbReference type="ARBA" id="ARBA00010875"/>
    </source>
</evidence>
<dbReference type="OrthoDB" id="9807740at2"/>
<dbReference type="Gene3D" id="3.40.390.30">
    <property type="entry name" value="Metalloproteases ('zincins'), catalytic domain"/>
    <property type="match status" value="1"/>
</dbReference>
<dbReference type="EC" id="3.1.-.-" evidence="9"/>
<comment type="caution">
    <text evidence="10">The sequence shown here is derived from an EMBL/GenBank/DDBJ whole genome shotgun (WGS) entry which is preliminary data.</text>
</comment>
<dbReference type="GO" id="GO:0008270">
    <property type="term" value="F:zinc ion binding"/>
    <property type="evidence" value="ECO:0007669"/>
    <property type="project" value="UniProtKB-UniRule"/>
</dbReference>
<name>A0A2T1GHX1_9CYAN</name>
<comment type="cofactor">
    <cofactor evidence="9">
        <name>Zn(2+)</name>
        <dbReference type="ChEBI" id="CHEBI:29105"/>
    </cofactor>
    <text evidence="9">Binds 1 zinc ion.</text>
</comment>
<keyword evidence="5 9" id="KW-0479">Metal-binding</keyword>
<evidence type="ECO:0000313" key="11">
    <source>
        <dbReference type="Proteomes" id="UP000238937"/>
    </source>
</evidence>